<dbReference type="OrthoDB" id="9050411at2759"/>
<protein>
    <submittedName>
        <fullName evidence="2">Uncharacterized protein</fullName>
    </submittedName>
</protein>
<name>A0A9Q1B4V2_9SAUR</name>
<reference evidence="2" key="1">
    <citation type="journal article" date="2023" name="DNA Res.">
        <title>Chromosome-level genome assembly of Phrynocephalus forsythii using third-generation DNA sequencing and Hi-C analysis.</title>
        <authorList>
            <person name="Qi Y."/>
            <person name="Zhao W."/>
            <person name="Zhao Y."/>
            <person name="Niu C."/>
            <person name="Cao S."/>
            <person name="Zhang Y."/>
        </authorList>
    </citation>
    <scope>NUCLEOTIDE SEQUENCE</scope>
    <source>
        <tissue evidence="2">Muscle</tissue>
    </source>
</reference>
<gene>
    <name evidence="2" type="ORF">JRQ81_012070</name>
</gene>
<dbReference type="Proteomes" id="UP001142489">
    <property type="component" value="Unassembled WGS sequence"/>
</dbReference>
<evidence type="ECO:0000313" key="2">
    <source>
        <dbReference type="EMBL" id="KAJ7338424.1"/>
    </source>
</evidence>
<feature type="compositionally biased region" description="Basic and acidic residues" evidence="1">
    <location>
        <begin position="12"/>
        <end position="26"/>
    </location>
</feature>
<dbReference type="AlphaFoldDB" id="A0A9Q1B4V2"/>
<evidence type="ECO:0000256" key="1">
    <source>
        <dbReference type="SAM" id="MobiDB-lite"/>
    </source>
</evidence>
<feature type="compositionally biased region" description="Polar residues" evidence="1">
    <location>
        <begin position="160"/>
        <end position="170"/>
    </location>
</feature>
<dbReference type="Gene3D" id="1.10.287.3160">
    <property type="match status" value="1"/>
</dbReference>
<comment type="caution">
    <text evidence="2">The sequence shown here is derived from an EMBL/GenBank/DDBJ whole genome shotgun (WGS) entry which is preliminary data.</text>
</comment>
<accession>A0A9Q1B4V2</accession>
<keyword evidence="3" id="KW-1185">Reference proteome</keyword>
<feature type="region of interest" description="Disordered" evidence="1">
    <location>
        <begin position="1"/>
        <end position="59"/>
    </location>
</feature>
<feature type="compositionally biased region" description="Low complexity" evidence="1">
    <location>
        <begin position="30"/>
        <end position="45"/>
    </location>
</feature>
<feature type="region of interest" description="Disordered" evidence="1">
    <location>
        <begin position="160"/>
        <end position="200"/>
    </location>
</feature>
<sequence>MKNRRNRLTSYLREHSLRPQPMEKKAGVAKSKQSPKTSSSKALKPAKPPKPASASLSVPSEALTIETEFSGSAAPMLTWPEFNLLLQSNSSDKSSVDYMALSLNLILIQPEGTPVSESGTRRSPARSVCSPAASLASRATSSPCHMVGFEDRPLAISSVPMASTQASNSPRVDKQTKKHRKRDHHSPASVHPSDPTIKFKGPTTLSVPSLSVATAVAKALILPDPNLMSLTLTKPPTKKHHTEKHQPSVPVVSVPPIPAFSLKFDGRQWSIQSAESTEVGKIPSDFPSTSSEESEQSDLKSKASGSVRLVTLPESEVEERSPPSSSESMRNYTAFLVRMAKTIDLPIHQPKPKRVCHIFGRIASDETALVHLTLIPSFLTMVENSFQSLSATSVSRRLESLYRVHDDKVPYLDKHPAPNSVVVASSQKGRKLDTMGRNLYSYATLLHKINYQGAMGAYQRDLLAHLHPFLELIPESKSAQASALYDEALALAAQQMRTSKHAFDCSSKVLNISITLRLHAWLCTMVLSDYHKAQIEALSFDGTGLFHTSTDNLMEDRHKKQDTAKKLNVIP</sequence>
<feature type="region of interest" description="Disordered" evidence="1">
    <location>
        <begin position="274"/>
        <end position="305"/>
    </location>
</feature>
<proteinExistence type="predicted"/>
<dbReference type="EMBL" id="JAPFRF010000003">
    <property type="protein sequence ID" value="KAJ7338424.1"/>
    <property type="molecule type" value="Genomic_DNA"/>
</dbReference>
<evidence type="ECO:0000313" key="3">
    <source>
        <dbReference type="Proteomes" id="UP001142489"/>
    </source>
</evidence>
<feature type="region of interest" description="Disordered" evidence="1">
    <location>
        <begin position="232"/>
        <end position="252"/>
    </location>
</feature>
<organism evidence="2 3">
    <name type="scientific">Phrynocephalus forsythii</name>
    <dbReference type="NCBI Taxonomy" id="171643"/>
    <lineage>
        <taxon>Eukaryota</taxon>
        <taxon>Metazoa</taxon>
        <taxon>Chordata</taxon>
        <taxon>Craniata</taxon>
        <taxon>Vertebrata</taxon>
        <taxon>Euteleostomi</taxon>
        <taxon>Lepidosauria</taxon>
        <taxon>Squamata</taxon>
        <taxon>Bifurcata</taxon>
        <taxon>Unidentata</taxon>
        <taxon>Episquamata</taxon>
        <taxon>Toxicofera</taxon>
        <taxon>Iguania</taxon>
        <taxon>Acrodonta</taxon>
        <taxon>Agamidae</taxon>
        <taxon>Agaminae</taxon>
        <taxon>Phrynocephalus</taxon>
    </lineage>
</organism>